<organism evidence="1 2">
    <name type="scientific">Ehrlichia sennetsu (strain ATCC VR-367 / Miyayama)</name>
    <name type="common">Neorickettsia sennetsu</name>
    <dbReference type="NCBI Taxonomy" id="222891"/>
    <lineage>
        <taxon>Bacteria</taxon>
        <taxon>Pseudomonadati</taxon>
        <taxon>Pseudomonadota</taxon>
        <taxon>Alphaproteobacteria</taxon>
        <taxon>Rickettsiales</taxon>
        <taxon>Anaplasmataceae</taxon>
        <taxon>Ehrlichia</taxon>
    </lineage>
</organism>
<accession>Q2GER7</accession>
<gene>
    <name evidence="1" type="ordered locus">NSE_0129</name>
</gene>
<sequence length="44" mass="4766">MRRIMDLSLLELEIGQCHCVPQPGGSVVEICPCLIVKADSGPKE</sequence>
<dbReference type="AlphaFoldDB" id="Q2GER7"/>
<dbReference type="STRING" id="222891.NSE_0129"/>
<reference evidence="1 2" key="1">
    <citation type="journal article" date="2006" name="PLoS Genet.">
        <title>Comparative genomics of emerging human ehrlichiosis agents.</title>
        <authorList>
            <person name="Dunning Hotopp J.C."/>
            <person name="Lin M."/>
            <person name="Madupu R."/>
            <person name="Crabtree J."/>
            <person name="Angiuoli S.V."/>
            <person name="Eisen J.A."/>
            <person name="Seshadri R."/>
            <person name="Ren Q."/>
            <person name="Wu M."/>
            <person name="Utterback T.R."/>
            <person name="Smith S."/>
            <person name="Lewis M."/>
            <person name="Khouri H."/>
            <person name="Zhang C."/>
            <person name="Niu H."/>
            <person name="Lin Q."/>
            <person name="Ohashi N."/>
            <person name="Zhi N."/>
            <person name="Nelson W."/>
            <person name="Brinkac L.M."/>
            <person name="Dodson R.J."/>
            <person name="Rosovitz M.J."/>
            <person name="Sundaram J."/>
            <person name="Daugherty S.C."/>
            <person name="Davidsen T."/>
            <person name="Durkin A.S."/>
            <person name="Gwinn M."/>
            <person name="Haft D.H."/>
            <person name="Selengut J.D."/>
            <person name="Sullivan S.A."/>
            <person name="Zafar N."/>
            <person name="Zhou L."/>
            <person name="Benahmed F."/>
            <person name="Forberger H."/>
            <person name="Halpin R."/>
            <person name="Mulligan S."/>
            <person name="Robinson J."/>
            <person name="White O."/>
            <person name="Rikihisa Y."/>
            <person name="Tettelin H."/>
        </authorList>
    </citation>
    <scope>NUCLEOTIDE SEQUENCE [LARGE SCALE GENOMIC DNA]</scope>
    <source>
        <strain evidence="2">ATCC VR-367 / Miyayama</strain>
    </source>
</reference>
<evidence type="ECO:0000313" key="2">
    <source>
        <dbReference type="Proteomes" id="UP000001942"/>
    </source>
</evidence>
<name>Q2GER7_EHRS3</name>
<dbReference type="EMBL" id="CP000237">
    <property type="protein sequence ID" value="ABD46106.1"/>
    <property type="molecule type" value="Genomic_DNA"/>
</dbReference>
<dbReference type="HOGENOM" id="CLU_3293065_0_0_5"/>
<keyword evidence="2" id="KW-1185">Reference proteome</keyword>
<proteinExistence type="predicted"/>
<dbReference type="KEGG" id="nse:NSE_0129"/>
<protein>
    <submittedName>
        <fullName evidence="1">Uncharacterized protein</fullName>
    </submittedName>
</protein>
<evidence type="ECO:0000313" key="1">
    <source>
        <dbReference type="EMBL" id="ABD46106.1"/>
    </source>
</evidence>
<dbReference type="Proteomes" id="UP000001942">
    <property type="component" value="Chromosome"/>
</dbReference>